<dbReference type="STRING" id="225345.CLCHR_35940"/>
<dbReference type="CDD" id="cd06225">
    <property type="entry name" value="HAMP"/>
    <property type="match status" value="1"/>
</dbReference>
<comment type="caution">
    <text evidence="13">The sequence shown here is derived from an EMBL/GenBank/DDBJ whole genome shotgun (WGS) entry which is preliminary data.</text>
</comment>
<dbReference type="InterPro" id="IPR029151">
    <property type="entry name" value="Sensor-like_sf"/>
</dbReference>
<accession>A0A1V4IGU1</accession>
<evidence type="ECO:0000256" key="2">
    <source>
        <dbReference type="ARBA" id="ARBA00022475"/>
    </source>
</evidence>
<evidence type="ECO:0000256" key="4">
    <source>
        <dbReference type="ARBA" id="ARBA00022692"/>
    </source>
</evidence>
<dbReference type="GO" id="GO:0006935">
    <property type="term" value="P:chemotaxis"/>
    <property type="evidence" value="ECO:0007669"/>
    <property type="project" value="UniProtKB-KW"/>
</dbReference>
<organism evidence="13 14">
    <name type="scientific">Clostridium chromiireducens</name>
    <dbReference type="NCBI Taxonomy" id="225345"/>
    <lineage>
        <taxon>Bacteria</taxon>
        <taxon>Bacillati</taxon>
        <taxon>Bacillota</taxon>
        <taxon>Clostridia</taxon>
        <taxon>Eubacteriales</taxon>
        <taxon>Clostridiaceae</taxon>
        <taxon>Clostridium</taxon>
    </lineage>
</organism>
<dbReference type="Pfam" id="PF02743">
    <property type="entry name" value="dCache_1"/>
    <property type="match status" value="1"/>
</dbReference>
<dbReference type="Pfam" id="PF00672">
    <property type="entry name" value="HAMP"/>
    <property type="match status" value="1"/>
</dbReference>
<protein>
    <submittedName>
        <fullName evidence="13">Methyl-accepting chemotaxis protein McpB</fullName>
    </submittedName>
</protein>
<feature type="transmembrane region" description="Helical" evidence="10">
    <location>
        <begin position="280"/>
        <end position="298"/>
    </location>
</feature>
<dbReference type="PANTHER" id="PTHR32089">
    <property type="entry name" value="METHYL-ACCEPTING CHEMOTAXIS PROTEIN MCPB"/>
    <property type="match status" value="1"/>
</dbReference>
<evidence type="ECO:0000256" key="7">
    <source>
        <dbReference type="ARBA" id="ARBA00023224"/>
    </source>
</evidence>
<dbReference type="PROSITE" id="PS50111">
    <property type="entry name" value="CHEMOTAXIS_TRANSDUC_2"/>
    <property type="match status" value="1"/>
</dbReference>
<keyword evidence="5 10" id="KW-1133">Transmembrane helix</keyword>
<evidence type="ECO:0000256" key="6">
    <source>
        <dbReference type="ARBA" id="ARBA00023136"/>
    </source>
</evidence>
<dbReference type="SUPFAM" id="SSF58104">
    <property type="entry name" value="Methyl-accepting chemotaxis protein (MCP) signaling domain"/>
    <property type="match status" value="1"/>
</dbReference>
<dbReference type="InterPro" id="IPR033479">
    <property type="entry name" value="dCache_1"/>
</dbReference>
<dbReference type="Pfam" id="PF00015">
    <property type="entry name" value="MCPsignal"/>
    <property type="match status" value="1"/>
</dbReference>
<keyword evidence="7 9" id="KW-0807">Transducer</keyword>
<proteinExistence type="inferred from homology"/>
<keyword evidence="4 10" id="KW-0812">Transmembrane</keyword>
<evidence type="ECO:0000256" key="1">
    <source>
        <dbReference type="ARBA" id="ARBA00004651"/>
    </source>
</evidence>
<dbReference type="RefSeq" id="WP_079441260.1">
    <property type="nucleotide sequence ID" value="NZ_MZGT01000056.1"/>
</dbReference>
<name>A0A1V4IGU1_9CLOT</name>
<dbReference type="CDD" id="cd12912">
    <property type="entry name" value="PDC2_MCP_like"/>
    <property type="match status" value="1"/>
</dbReference>
<feature type="domain" description="HAMP" evidence="12">
    <location>
        <begin position="300"/>
        <end position="352"/>
    </location>
</feature>
<dbReference type="Gene3D" id="3.30.450.20">
    <property type="entry name" value="PAS domain"/>
    <property type="match status" value="1"/>
</dbReference>
<keyword evidence="2" id="KW-1003">Cell membrane</keyword>
<dbReference type="Gene3D" id="1.10.287.950">
    <property type="entry name" value="Methyl-accepting chemotaxis protein"/>
    <property type="match status" value="1"/>
</dbReference>
<keyword evidence="3" id="KW-0145">Chemotaxis</keyword>
<dbReference type="CDD" id="cd12914">
    <property type="entry name" value="PDC1_DGC_like"/>
    <property type="match status" value="1"/>
</dbReference>
<comment type="similarity">
    <text evidence="8">Belongs to the methyl-accepting chemotaxis (MCP) protein family.</text>
</comment>
<sequence length="657" mass="71529">MFKNIKLGTKIISLLIVLVILSVSVIGVLSTNSQVNAINNNLTYTTKELSTGLSEQIDAFISKHISVLEGIAVTNDLRLYNPQDQKTLLEEVNKKESDFALIFVTDTNGQQVARSDGKDKFDNMSDRDYFKAISSNKKTVVSDVLISKTTGKPAIVIAIPIIDSHGEFKGILGATLDLSVLEEMRSKITIGDTGYAFITDTQGQILAHPDKKMVEERSNVSDVEIVKKALTRESGAQLYDYNGVKVFGSYTNVPTTGWAVVVRQTQEDAFSSITQTQIKMVSISALILVVTIIIGFILSKSMIKPLLVLKKAAEQLAQGNLAYDFKITSGDEVGDLSKAFMEMRENLKNLVQQISSASENVTISTRDVLNSSKQAEVVSNQIAEATSQLALGSDEQAKSVENAFGSINKIVRTIEEIAGSSNHSLESSSKAEKLVKSGVEIVKEQDVKMDESTTAVEQVSKVIFNLNDKTVQIGQIIEVIESISEQTNLLALNAAIEAARAGEQGKGFAVVADEVRKLAEESQTSIGKIQTIIKDIQNATKTAVDSARCATEAITQQNEAVQNTSRIFEDILRIVNEIASEIQEISSSTEGVKGDGENIQQDMERILAVSEQTAASTEEVTASTEEQTTYSENIVVEVEKLNKMADELKGCIRRFSI</sequence>
<dbReference type="SMART" id="SM00304">
    <property type="entry name" value="HAMP"/>
    <property type="match status" value="1"/>
</dbReference>
<evidence type="ECO:0000256" key="9">
    <source>
        <dbReference type="PROSITE-ProRule" id="PRU00284"/>
    </source>
</evidence>
<evidence type="ECO:0000256" key="8">
    <source>
        <dbReference type="ARBA" id="ARBA00029447"/>
    </source>
</evidence>
<feature type="transmembrane region" description="Helical" evidence="10">
    <location>
        <begin position="12"/>
        <end position="30"/>
    </location>
</feature>
<evidence type="ECO:0000256" key="3">
    <source>
        <dbReference type="ARBA" id="ARBA00022500"/>
    </source>
</evidence>
<evidence type="ECO:0000256" key="10">
    <source>
        <dbReference type="SAM" id="Phobius"/>
    </source>
</evidence>
<dbReference type="GO" id="GO:0005886">
    <property type="term" value="C:plasma membrane"/>
    <property type="evidence" value="ECO:0007669"/>
    <property type="project" value="UniProtKB-SubCell"/>
</dbReference>
<feature type="domain" description="Methyl-accepting transducer" evidence="11">
    <location>
        <begin position="371"/>
        <end position="628"/>
    </location>
</feature>
<evidence type="ECO:0000256" key="5">
    <source>
        <dbReference type="ARBA" id="ARBA00022989"/>
    </source>
</evidence>
<dbReference type="Gene3D" id="6.10.340.10">
    <property type="match status" value="1"/>
</dbReference>
<keyword evidence="14" id="KW-1185">Reference proteome</keyword>
<evidence type="ECO:0000313" key="13">
    <source>
        <dbReference type="EMBL" id="OPJ59202.1"/>
    </source>
</evidence>
<dbReference type="InterPro" id="IPR003660">
    <property type="entry name" value="HAMP_dom"/>
</dbReference>
<evidence type="ECO:0000259" key="12">
    <source>
        <dbReference type="PROSITE" id="PS50885"/>
    </source>
</evidence>
<evidence type="ECO:0000259" key="11">
    <source>
        <dbReference type="PROSITE" id="PS50111"/>
    </source>
</evidence>
<dbReference type="EMBL" id="MZGT01000056">
    <property type="protein sequence ID" value="OPJ59202.1"/>
    <property type="molecule type" value="Genomic_DNA"/>
</dbReference>
<reference evidence="13 14" key="1">
    <citation type="submission" date="2017-03" db="EMBL/GenBank/DDBJ databases">
        <title>Genome sequence of Clostridium chromiireducens DSM 23318.</title>
        <authorList>
            <person name="Poehlein A."/>
            <person name="Daniel R."/>
        </authorList>
    </citation>
    <scope>NUCLEOTIDE SEQUENCE [LARGE SCALE GENOMIC DNA]</scope>
    <source>
        <strain evidence="13 14">DSM 23318</strain>
    </source>
</reference>
<dbReference type="PROSITE" id="PS50885">
    <property type="entry name" value="HAMP"/>
    <property type="match status" value="1"/>
</dbReference>
<comment type="subcellular location">
    <subcellularLocation>
        <location evidence="1">Cell membrane</location>
        <topology evidence="1">Multi-pass membrane protein</topology>
    </subcellularLocation>
</comment>
<gene>
    <name evidence="13" type="primary">mcpB_19</name>
    <name evidence="13" type="ORF">CLCHR_35940</name>
</gene>
<evidence type="ECO:0000313" key="14">
    <source>
        <dbReference type="Proteomes" id="UP000191056"/>
    </source>
</evidence>
<dbReference type="GO" id="GO:0007165">
    <property type="term" value="P:signal transduction"/>
    <property type="evidence" value="ECO:0007669"/>
    <property type="project" value="UniProtKB-KW"/>
</dbReference>
<dbReference type="InterPro" id="IPR004089">
    <property type="entry name" value="MCPsignal_dom"/>
</dbReference>
<dbReference type="CDD" id="cd11386">
    <property type="entry name" value="MCP_signal"/>
    <property type="match status" value="1"/>
</dbReference>
<dbReference type="SUPFAM" id="SSF103190">
    <property type="entry name" value="Sensory domain-like"/>
    <property type="match status" value="1"/>
</dbReference>
<dbReference type="PANTHER" id="PTHR32089:SF112">
    <property type="entry name" value="LYSOZYME-LIKE PROTEIN-RELATED"/>
    <property type="match status" value="1"/>
</dbReference>
<dbReference type="Proteomes" id="UP000191056">
    <property type="component" value="Unassembled WGS sequence"/>
</dbReference>
<keyword evidence="6 10" id="KW-0472">Membrane</keyword>
<dbReference type="AlphaFoldDB" id="A0A1V4IGU1"/>
<dbReference type="SMART" id="SM00283">
    <property type="entry name" value="MA"/>
    <property type="match status" value="1"/>
</dbReference>
<dbReference type="OrthoDB" id="9762005at2"/>